<feature type="domain" description="Tail specific protease" evidence="2">
    <location>
        <begin position="245"/>
        <end position="446"/>
    </location>
</feature>
<dbReference type="PANTHER" id="PTHR32060">
    <property type="entry name" value="TAIL-SPECIFIC PROTEASE"/>
    <property type="match status" value="1"/>
</dbReference>
<dbReference type="Proteomes" id="UP001597557">
    <property type="component" value="Unassembled WGS sequence"/>
</dbReference>
<protein>
    <submittedName>
        <fullName evidence="3">S41 family peptidase</fullName>
    </submittedName>
</protein>
<keyword evidence="1" id="KW-0732">Signal</keyword>
<dbReference type="SUPFAM" id="SSF52096">
    <property type="entry name" value="ClpP/crotonase"/>
    <property type="match status" value="1"/>
</dbReference>
<gene>
    <name evidence="3" type="ORF">ACFS5N_08905</name>
</gene>
<keyword evidence="4" id="KW-1185">Reference proteome</keyword>
<dbReference type="Gene3D" id="3.90.226.10">
    <property type="entry name" value="2-enoyl-CoA Hydratase, Chain A, domain 1"/>
    <property type="match status" value="1"/>
</dbReference>
<dbReference type="PANTHER" id="PTHR32060:SF30">
    <property type="entry name" value="CARBOXY-TERMINAL PROCESSING PROTEASE CTPA"/>
    <property type="match status" value="1"/>
</dbReference>
<proteinExistence type="predicted"/>
<dbReference type="EMBL" id="JBHUPD010000002">
    <property type="protein sequence ID" value="MFD2872584.1"/>
    <property type="molecule type" value="Genomic_DNA"/>
</dbReference>
<dbReference type="Pfam" id="PF03572">
    <property type="entry name" value="Peptidase_S41"/>
    <property type="match status" value="1"/>
</dbReference>
<organism evidence="3 4">
    <name type="scientific">Mucilaginibacter ximonensis</name>
    <dbReference type="NCBI Taxonomy" id="538021"/>
    <lineage>
        <taxon>Bacteria</taxon>
        <taxon>Pseudomonadati</taxon>
        <taxon>Bacteroidota</taxon>
        <taxon>Sphingobacteriia</taxon>
        <taxon>Sphingobacteriales</taxon>
        <taxon>Sphingobacteriaceae</taxon>
        <taxon>Mucilaginibacter</taxon>
    </lineage>
</organism>
<reference evidence="4" key="1">
    <citation type="journal article" date="2019" name="Int. J. Syst. Evol. Microbiol.">
        <title>The Global Catalogue of Microorganisms (GCM) 10K type strain sequencing project: providing services to taxonomists for standard genome sequencing and annotation.</title>
        <authorList>
            <consortium name="The Broad Institute Genomics Platform"/>
            <consortium name="The Broad Institute Genome Sequencing Center for Infectious Disease"/>
            <person name="Wu L."/>
            <person name="Ma J."/>
        </authorList>
    </citation>
    <scope>NUCLEOTIDE SEQUENCE [LARGE SCALE GENOMIC DNA]</scope>
    <source>
        <strain evidence="4">KCTC 22437</strain>
    </source>
</reference>
<dbReference type="InterPro" id="IPR029045">
    <property type="entry name" value="ClpP/crotonase-like_dom_sf"/>
</dbReference>
<evidence type="ECO:0000259" key="2">
    <source>
        <dbReference type="Pfam" id="PF03572"/>
    </source>
</evidence>
<evidence type="ECO:0000256" key="1">
    <source>
        <dbReference type="SAM" id="SignalP"/>
    </source>
</evidence>
<comment type="caution">
    <text evidence="3">The sequence shown here is derived from an EMBL/GenBank/DDBJ whole genome shotgun (WGS) entry which is preliminary data.</text>
</comment>
<accession>A0ABW5YC57</accession>
<dbReference type="InterPro" id="IPR005151">
    <property type="entry name" value="Tail-specific_protease"/>
</dbReference>
<feature type="chain" id="PRO_5047542154" evidence="1">
    <location>
        <begin position="20"/>
        <end position="479"/>
    </location>
</feature>
<evidence type="ECO:0000313" key="4">
    <source>
        <dbReference type="Proteomes" id="UP001597557"/>
    </source>
</evidence>
<evidence type="ECO:0000313" key="3">
    <source>
        <dbReference type="EMBL" id="MFD2872584.1"/>
    </source>
</evidence>
<sequence>MKRACILILFLCRIGLCNAQDTVKSVFTKYYTVNQLKSDFVFFRTALEVIHPSLYRYHPKDSVDSYFNQSFAGLNHPMNELEYWKILAKIIGKIGSGHTSLYLSDAARRQYAITTHNFLPADFYLQNGHLFIRNRFRQTDTALKKGAEVLAINNIPGPEIVKQMRSYVSGDGYNNAFKDRRIAVDFNHMYNLLNGDDFQYFFVLSDRGKVQHTLVKAARIFISSHGATGPNIDPNIKFPEDMPGTAVITIPNFEYLKEYERLHASFFKEIKDRKIANLIIDLRNNPGGQIPIINDLMGYVMTKNYQIGLSDENYVESGRIEYLGKKSQNNELSVSDIENVGHSLHQNQFKVNQLQFIRTRAFKGNLYLLVNEGSFSAAVMFSTAVKNQRDCFIVGQETGNSGYGSDAGVKTITLPETHIKLNLPVTWYFLAGHDKKNTGQGLIPDVLIPAPITPSFNFKDDAVMDAVKAHIKNTANKAN</sequence>
<feature type="signal peptide" evidence="1">
    <location>
        <begin position="1"/>
        <end position="19"/>
    </location>
</feature>
<name>A0ABW5YC57_9SPHI</name>